<keyword evidence="4 15" id="KW-0575">Peroxidase</keyword>
<feature type="active site" description="Cysteine sulfenic acid (-SOH) intermediate; for peroxidase activity" evidence="13">
    <location>
        <position position="44"/>
    </location>
</feature>
<dbReference type="GO" id="GO:0045454">
    <property type="term" value="P:cell redox homeostasis"/>
    <property type="evidence" value="ECO:0007669"/>
    <property type="project" value="TreeGrafter"/>
</dbReference>
<keyword evidence="16" id="KW-1185">Reference proteome</keyword>
<dbReference type="NCBIfam" id="NF006960">
    <property type="entry name" value="PRK09437.1"/>
    <property type="match status" value="1"/>
</dbReference>
<comment type="function">
    <text evidence="1">Thiol-specific peroxidase that catalyzes the reduction of hydrogen peroxide and organic hydroperoxides to water and alcohols, respectively. Plays a role in cell protection against oxidative stress by detoxifying peroxides and as sensor of hydrogen peroxide-mediated signaling events.</text>
</comment>
<dbReference type="Gene3D" id="3.40.30.10">
    <property type="entry name" value="Glutaredoxin"/>
    <property type="match status" value="1"/>
</dbReference>
<dbReference type="InterPro" id="IPR000866">
    <property type="entry name" value="AhpC/TSA"/>
</dbReference>
<dbReference type="InterPro" id="IPR013766">
    <property type="entry name" value="Thioredoxin_domain"/>
</dbReference>
<comment type="similarity">
    <text evidence="10">Belongs to the peroxiredoxin family. BCP/PrxQ subfamily.</text>
</comment>
<evidence type="ECO:0000256" key="5">
    <source>
        <dbReference type="ARBA" id="ARBA00022862"/>
    </source>
</evidence>
<comment type="subunit">
    <text evidence="2">Monomer.</text>
</comment>
<evidence type="ECO:0000256" key="12">
    <source>
        <dbReference type="ARBA" id="ARBA00049091"/>
    </source>
</evidence>
<dbReference type="GO" id="GO:0034599">
    <property type="term" value="P:cellular response to oxidative stress"/>
    <property type="evidence" value="ECO:0007669"/>
    <property type="project" value="TreeGrafter"/>
</dbReference>
<name>A0A7X2N2X8_9FIRM</name>
<evidence type="ECO:0000256" key="13">
    <source>
        <dbReference type="PIRSR" id="PIRSR000239-1"/>
    </source>
</evidence>
<dbReference type="CDD" id="cd03017">
    <property type="entry name" value="PRX_BCP"/>
    <property type="match status" value="1"/>
</dbReference>
<dbReference type="SUPFAM" id="SSF52833">
    <property type="entry name" value="Thioredoxin-like"/>
    <property type="match status" value="1"/>
</dbReference>
<dbReference type="Pfam" id="PF00578">
    <property type="entry name" value="AhpC-TSA"/>
    <property type="match status" value="1"/>
</dbReference>
<keyword evidence="8" id="KW-0676">Redox-active center</keyword>
<evidence type="ECO:0000256" key="2">
    <source>
        <dbReference type="ARBA" id="ARBA00011245"/>
    </source>
</evidence>
<dbReference type="PIRSF" id="PIRSF000239">
    <property type="entry name" value="AHPC"/>
    <property type="match status" value="1"/>
</dbReference>
<evidence type="ECO:0000313" key="16">
    <source>
        <dbReference type="Proteomes" id="UP000470082"/>
    </source>
</evidence>
<dbReference type="InterPro" id="IPR024706">
    <property type="entry name" value="Peroxiredoxin_AhpC-typ"/>
</dbReference>
<evidence type="ECO:0000313" key="15">
    <source>
        <dbReference type="EMBL" id="MSS01512.1"/>
    </source>
</evidence>
<keyword evidence="5" id="KW-0049">Antioxidant</keyword>
<evidence type="ECO:0000256" key="1">
    <source>
        <dbReference type="ARBA" id="ARBA00003330"/>
    </source>
</evidence>
<dbReference type="InterPro" id="IPR036249">
    <property type="entry name" value="Thioredoxin-like_sf"/>
</dbReference>
<evidence type="ECO:0000256" key="6">
    <source>
        <dbReference type="ARBA" id="ARBA00023002"/>
    </source>
</evidence>
<dbReference type="RefSeq" id="WP_154460048.1">
    <property type="nucleotide sequence ID" value="NZ_JAQYTQ010000044.1"/>
</dbReference>
<gene>
    <name evidence="15" type="ORF">FYJ50_05275</name>
</gene>
<comment type="caution">
    <text evidence="15">The sequence shown here is derived from an EMBL/GenBank/DDBJ whole genome shotgun (WGS) entry which is preliminary data.</text>
</comment>
<evidence type="ECO:0000256" key="3">
    <source>
        <dbReference type="ARBA" id="ARBA00013017"/>
    </source>
</evidence>
<dbReference type="GO" id="GO:0008379">
    <property type="term" value="F:thioredoxin peroxidase activity"/>
    <property type="evidence" value="ECO:0007669"/>
    <property type="project" value="TreeGrafter"/>
</dbReference>
<organism evidence="15 16">
    <name type="scientific">Floccifex porci</name>
    <dbReference type="NCBI Taxonomy" id="2606629"/>
    <lineage>
        <taxon>Bacteria</taxon>
        <taxon>Bacillati</taxon>
        <taxon>Bacillota</taxon>
        <taxon>Erysipelotrichia</taxon>
        <taxon>Erysipelotrichales</taxon>
        <taxon>Erysipelotrichaceae</taxon>
        <taxon>Floccifex</taxon>
    </lineage>
</organism>
<dbReference type="EMBL" id="VUMM01000008">
    <property type="protein sequence ID" value="MSS01512.1"/>
    <property type="molecule type" value="Genomic_DNA"/>
</dbReference>
<dbReference type="AlphaFoldDB" id="A0A7X2N2X8"/>
<dbReference type="PANTHER" id="PTHR42801">
    <property type="entry name" value="THIOREDOXIN-DEPENDENT PEROXIDE REDUCTASE"/>
    <property type="match status" value="1"/>
</dbReference>
<comment type="catalytic activity">
    <reaction evidence="12">
        <text>a hydroperoxide + [thioredoxin]-dithiol = an alcohol + [thioredoxin]-disulfide + H2O</text>
        <dbReference type="Rhea" id="RHEA:62620"/>
        <dbReference type="Rhea" id="RHEA-COMP:10698"/>
        <dbReference type="Rhea" id="RHEA-COMP:10700"/>
        <dbReference type="ChEBI" id="CHEBI:15377"/>
        <dbReference type="ChEBI" id="CHEBI:29950"/>
        <dbReference type="ChEBI" id="CHEBI:30879"/>
        <dbReference type="ChEBI" id="CHEBI:35924"/>
        <dbReference type="ChEBI" id="CHEBI:50058"/>
        <dbReference type="EC" id="1.11.1.24"/>
    </reaction>
</comment>
<accession>A0A7X2N2X8</accession>
<evidence type="ECO:0000256" key="10">
    <source>
        <dbReference type="ARBA" id="ARBA00038489"/>
    </source>
</evidence>
<dbReference type="EC" id="1.11.1.24" evidence="3"/>
<feature type="domain" description="Thioredoxin" evidence="14">
    <location>
        <begin position="2"/>
        <end position="151"/>
    </location>
</feature>
<proteinExistence type="inferred from homology"/>
<dbReference type="InterPro" id="IPR050924">
    <property type="entry name" value="Peroxiredoxin_BCP/PrxQ"/>
</dbReference>
<keyword evidence="6 15" id="KW-0560">Oxidoreductase</keyword>
<evidence type="ECO:0000259" key="14">
    <source>
        <dbReference type="PROSITE" id="PS51352"/>
    </source>
</evidence>
<evidence type="ECO:0000256" key="11">
    <source>
        <dbReference type="ARBA" id="ARBA00041373"/>
    </source>
</evidence>
<dbReference type="Proteomes" id="UP000470082">
    <property type="component" value="Unassembled WGS sequence"/>
</dbReference>
<dbReference type="FunFam" id="3.40.30.10:FF:000007">
    <property type="entry name" value="Thioredoxin-dependent thiol peroxidase"/>
    <property type="match status" value="1"/>
</dbReference>
<evidence type="ECO:0000256" key="9">
    <source>
        <dbReference type="ARBA" id="ARBA00032824"/>
    </source>
</evidence>
<evidence type="ECO:0000256" key="4">
    <source>
        <dbReference type="ARBA" id="ARBA00022559"/>
    </source>
</evidence>
<reference evidence="15 16" key="1">
    <citation type="submission" date="2019-08" db="EMBL/GenBank/DDBJ databases">
        <title>In-depth cultivation of the pig gut microbiome towards novel bacterial diversity and tailored functional studies.</title>
        <authorList>
            <person name="Wylensek D."/>
            <person name="Hitch T.C.A."/>
            <person name="Clavel T."/>
        </authorList>
    </citation>
    <scope>NUCLEOTIDE SEQUENCE [LARGE SCALE GENOMIC DNA]</scope>
    <source>
        <strain evidence="15 16">LKV-178-WT-2G</strain>
    </source>
</reference>
<evidence type="ECO:0000256" key="8">
    <source>
        <dbReference type="ARBA" id="ARBA00023284"/>
    </source>
</evidence>
<dbReference type="PROSITE" id="PS51352">
    <property type="entry name" value="THIOREDOXIN_2"/>
    <property type="match status" value="1"/>
</dbReference>
<dbReference type="PANTHER" id="PTHR42801:SF4">
    <property type="entry name" value="AHPC_TSA FAMILY PROTEIN"/>
    <property type="match status" value="1"/>
</dbReference>
<keyword evidence="7" id="KW-1015">Disulfide bond</keyword>
<dbReference type="GO" id="GO:0005737">
    <property type="term" value="C:cytoplasm"/>
    <property type="evidence" value="ECO:0007669"/>
    <property type="project" value="TreeGrafter"/>
</dbReference>
<sequence length="151" mass="17053">MLEVGSKAPDFTLQDQDGNLHSLSDYKGQKVLLYFYPKDNTAGCTKQACAYSQLKSEFLEKGIQIIGLSKDSVKSHKNFEQKQNLDITLLSDENLDVISSYDVWHEKKMCGKTYMGVVRTTYVIDENGIIIFSNDKVKAAQDAQKMLETVK</sequence>
<evidence type="ECO:0000256" key="7">
    <source>
        <dbReference type="ARBA" id="ARBA00023157"/>
    </source>
</evidence>
<protein>
    <recommendedName>
        <fullName evidence="3">thioredoxin-dependent peroxiredoxin</fullName>
        <ecNumber evidence="3">1.11.1.24</ecNumber>
    </recommendedName>
    <alternativeName>
        <fullName evidence="11">Bacterioferritin comigratory protein</fullName>
    </alternativeName>
    <alternativeName>
        <fullName evidence="9">Thioredoxin peroxidase</fullName>
    </alternativeName>
</protein>